<dbReference type="PANTHER" id="PTHR11573:SF30">
    <property type="entry name" value="RIBONUCLEOSIDE-DIPHOSPHATE REDUCTASE 2 SUBUNIT ALPHA"/>
    <property type="match status" value="1"/>
</dbReference>
<evidence type="ECO:0000256" key="8">
    <source>
        <dbReference type="ARBA" id="ARBA00023157"/>
    </source>
</evidence>
<dbReference type="Pfam" id="PF02867">
    <property type="entry name" value="Ribonuc_red_lgC"/>
    <property type="match status" value="1"/>
</dbReference>
<comment type="catalytic activity">
    <reaction evidence="9 10">
        <text>a 2'-deoxyribonucleoside 5'-diphosphate + [thioredoxin]-disulfide + H2O = a ribonucleoside 5'-diphosphate + [thioredoxin]-dithiol</text>
        <dbReference type="Rhea" id="RHEA:23252"/>
        <dbReference type="Rhea" id="RHEA-COMP:10698"/>
        <dbReference type="Rhea" id="RHEA-COMP:10700"/>
        <dbReference type="ChEBI" id="CHEBI:15377"/>
        <dbReference type="ChEBI" id="CHEBI:29950"/>
        <dbReference type="ChEBI" id="CHEBI:50058"/>
        <dbReference type="ChEBI" id="CHEBI:57930"/>
        <dbReference type="ChEBI" id="CHEBI:73316"/>
        <dbReference type="EC" id="1.17.4.1"/>
    </reaction>
</comment>
<evidence type="ECO:0000256" key="5">
    <source>
        <dbReference type="ARBA" id="ARBA00022840"/>
    </source>
</evidence>
<dbReference type="PANTHER" id="PTHR11573">
    <property type="entry name" value="RIBONUCLEOSIDE-DIPHOSPHATE REDUCTASE LARGE CHAIN"/>
    <property type="match status" value="1"/>
</dbReference>
<dbReference type="InterPro" id="IPR008926">
    <property type="entry name" value="RNR_R1-su_N"/>
</dbReference>
<dbReference type="InterPro" id="IPR013346">
    <property type="entry name" value="NrdE_NrdA_C"/>
</dbReference>
<dbReference type="PRINTS" id="PR01183">
    <property type="entry name" value="RIBORDTASEM1"/>
</dbReference>
<dbReference type="InterPro" id="IPR039718">
    <property type="entry name" value="Rrm1"/>
</dbReference>
<dbReference type="EC" id="1.17.4.1" evidence="2 10"/>
<protein>
    <recommendedName>
        <fullName evidence="2 10">Ribonucleoside-diphosphate reductase</fullName>
        <ecNumber evidence="2 10">1.17.4.1</ecNumber>
    </recommendedName>
</protein>
<evidence type="ECO:0000256" key="1">
    <source>
        <dbReference type="ARBA" id="ARBA00010406"/>
    </source>
</evidence>
<dbReference type="AlphaFoldDB" id="A0A1V0UZK4"/>
<keyword evidence="12" id="KW-0614">Plasmid</keyword>
<evidence type="ECO:0000256" key="2">
    <source>
        <dbReference type="ARBA" id="ARBA00012274"/>
    </source>
</evidence>
<dbReference type="CDD" id="cd01679">
    <property type="entry name" value="RNR_I"/>
    <property type="match status" value="1"/>
</dbReference>
<feature type="domain" description="Ribonucleotide reductase large subunit" evidence="11">
    <location>
        <begin position="549"/>
        <end position="571"/>
    </location>
</feature>
<geneLocation type="plasmid" evidence="13">
    <name>pplp3</name>
</geneLocation>
<keyword evidence="5" id="KW-0067">ATP-binding</keyword>
<evidence type="ECO:0000256" key="6">
    <source>
        <dbReference type="ARBA" id="ARBA00023002"/>
    </source>
</evidence>
<dbReference type="Pfam" id="PF00317">
    <property type="entry name" value="Ribonuc_red_lgN"/>
    <property type="match status" value="1"/>
</dbReference>
<dbReference type="GO" id="GO:0005524">
    <property type="term" value="F:ATP binding"/>
    <property type="evidence" value="ECO:0007669"/>
    <property type="project" value="UniProtKB-KW"/>
</dbReference>
<dbReference type="Gene3D" id="1.10.1650.20">
    <property type="match status" value="1"/>
</dbReference>
<dbReference type="Pfam" id="PF08343">
    <property type="entry name" value="RNR_N"/>
    <property type="match status" value="1"/>
</dbReference>
<dbReference type="RefSeq" id="WP_083041654.1">
    <property type="nucleotide sequence ID" value="NZ_CP020558.1"/>
</dbReference>
<comment type="function">
    <text evidence="10">Provides the precursors necessary for DNA synthesis. Catalyzes the biosynthesis of deoxyribonucleotides from the corresponding ribonucleotides.</text>
</comment>
<evidence type="ECO:0000256" key="7">
    <source>
        <dbReference type="ARBA" id="ARBA00023116"/>
    </source>
</evidence>
<dbReference type="NCBIfam" id="TIGR04170">
    <property type="entry name" value="RNR_1b_NrdE"/>
    <property type="match status" value="1"/>
</dbReference>
<dbReference type="InterPro" id="IPR026459">
    <property type="entry name" value="RNR_1b_NrdE"/>
</dbReference>
<dbReference type="GO" id="GO:0005971">
    <property type="term" value="C:ribonucleoside-diphosphate reductase complex"/>
    <property type="evidence" value="ECO:0007669"/>
    <property type="project" value="TreeGrafter"/>
</dbReference>
<gene>
    <name evidence="12" type="ORF">B7C51_24675</name>
</gene>
<dbReference type="InterPro" id="IPR000788">
    <property type="entry name" value="RNR_lg_C"/>
</dbReference>
<evidence type="ECO:0000256" key="4">
    <source>
        <dbReference type="ARBA" id="ARBA00022741"/>
    </source>
</evidence>
<evidence type="ECO:0000256" key="3">
    <source>
        <dbReference type="ARBA" id="ARBA00022533"/>
    </source>
</evidence>
<dbReference type="Gene3D" id="3.20.70.20">
    <property type="match status" value="1"/>
</dbReference>
<dbReference type="EMBL" id="CP020558">
    <property type="protein sequence ID" value="ARF70672.1"/>
    <property type="molecule type" value="Genomic_DNA"/>
</dbReference>
<comment type="similarity">
    <text evidence="1 10">Belongs to the ribonucleoside diphosphate reductase large chain family.</text>
</comment>
<keyword evidence="6 10" id="KW-0560">Oxidoreductase</keyword>
<proteinExistence type="inferred from homology"/>
<organism evidence="12 13">
    <name type="scientific">Paenibacillus larvae subsp. pulvifaciens</name>
    <dbReference type="NCBI Taxonomy" id="1477"/>
    <lineage>
        <taxon>Bacteria</taxon>
        <taxon>Bacillati</taxon>
        <taxon>Bacillota</taxon>
        <taxon>Bacilli</taxon>
        <taxon>Bacillales</taxon>
        <taxon>Paenibacillaceae</taxon>
        <taxon>Paenibacillus</taxon>
    </lineage>
</organism>
<evidence type="ECO:0000259" key="11">
    <source>
        <dbReference type="PROSITE" id="PS00089"/>
    </source>
</evidence>
<sequence>MKYFELNNQVTIRKDRFFQLEKDIEAVKEFQREVKRKLVKFNSIEERLKYLMENHFYYNVYEQYTNNQINEIFKIAYSYEFKFQSFMAISKFYNEYALKTNDKKKYLETYEDRVAIVALYLAKGDYEYAVQLVRGMMEQRYQPATPTFLNAGKKKRGEMVSCFLLNMGDNLNSINFNLSSAMQLSKLGGGVAIDLSRLRARGESIKDVQGAAKGVLPVMKLLEDAFSYADQMGQRKGAGAVYLNIFHYDVIEFLQTKKINVDEKSRIQSLSVGLIVENKFFELAKENKEFYMFAPNSVFKEYGIQFCDMDMSLMYDKLVKNKNIIKKSMNARDMLTMIASTQMESGYPYLFFKTNANEHHALKDIGEIKISNLCTEIMQLQEESIINNYGEKDEINRDINCNLGSVNIVNVMETKKIRDTIHLAIEALTNVSDMTDIKNVPTVKKANEELHAVGLGAMNLHGYFAKNRIMYESKEAIDFVRTFFMMMNFYSLEKSMLIAKEKGTFKDFEKSEYAKGTYFDMYLNEDFNPQTDKIKNLFEGIHIPKQEDWKNLKEKVQKHGLYNAYRLATAPTQSIGYLQNSTASVMPIVDAIETRTYAKSTTYYPMPYLERGNFFYYKSAYNMNQYKIIDLIAEMQRHVDQGISTILFIDTNTTTRELARLYVYAAHKKLKSLYYIRTKLLSVEECTACSV</sequence>
<keyword evidence="3" id="KW-0021">Allosteric enzyme</keyword>
<dbReference type="InterPro" id="IPR013554">
    <property type="entry name" value="RNR_N"/>
</dbReference>
<keyword evidence="8" id="KW-1015">Disulfide bond</keyword>
<keyword evidence="7 10" id="KW-0215">Deoxyribonucleotide synthesis</keyword>
<dbReference type="InterPro" id="IPR013509">
    <property type="entry name" value="RNR_lsu_N"/>
</dbReference>
<dbReference type="SUPFAM" id="SSF51998">
    <property type="entry name" value="PFL-like glycyl radical enzymes"/>
    <property type="match status" value="1"/>
</dbReference>
<keyword evidence="4" id="KW-0547">Nucleotide-binding</keyword>
<evidence type="ECO:0000256" key="9">
    <source>
        <dbReference type="ARBA" id="ARBA00047754"/>
    </source>
</evidence>
<dbReference type="Proteomes" id="UP000192727">
    <property type="component" value="Plasmid pPLP3"/>
</dbReference>
<accession>A0A1V0UZK4</accession>
<reference evidence="12 13" key="1">
    <citation type="submission" date="2017-03" db="EMBL/GenBank/DDBJ databases">
        <title>Paenibacillus larvae genome sequencing.</title>
        <authorList>
            <person name="Dingman D.W."/>
        </authorList>
    </citation>
    <scope>NUCLEOTIDE SEQUENCE [LARGE SCALE GENOMIC DNA]</scope>
    <source>
        <strain evidence="12 13">SAG 10367</strain>
        <plasmid evidence="13">pplp3</plasmid>
    </source>
</reference>
<dbReference type="GO" id="GO:0004748">
    <property type="term" value="F:ribonucleoside-diphosphate reductase activity, thioredoxin disulfide as acceptor"/>
    <property type="evidence" value="ECO:0007669"/>
    <property type="project" value="UniProtKB-EC"/>
</dbReference>
<dbReference type="SUPFAM" id="SSF48168">
    <property type="entry name" value="R1 subunit of ribonucleotide reductase, N-terminal domain"/>
    <property type="match status" value="1"/>
</dbReference>
<name>A0A1V0UZK4_9BACL</name>
<dbReference type="NCBIfam" id="TIGR02506">
    <property type="entry name" value="NrdE_NrdA"/>
    <property type="match status" value="1"/>
</dbReference>
<dbReference type="GO" id="GO:0009263">
    <property type="term" value="P:deoxyribonucleotide biosynthetic process"/>
    <property type="evidence" value="ECO:0007669"/>
    <property type="project" value="UniProtKB-KW"/>
</dbReference>
<evidence type="ECO:0000256" key="10">
    <source>
        <dbReference type="RuleBase" id="RU003410"/>
    </source>
</evidence>
<dbReference type="UniPathway" id="UPA00326"/>
<dbReference type="PROSITE" id="PS00089">
    <property type="entry name" value="RIBORED_LARGE"/>
    <property type="match status" value="1"/>
</dbReference>
<evidence type="ECO:0000313" key="12">
    <source>
        <dbReference type="EMBL" id="ARF70672.1"/>
    </source>
</evidence>
<evidence type="ECO:0000313" key="13">
    <source>
        <dbReference type="Proteomes" id="UP000192727"/>
    </source>
</evidence>